<evidence type="ECO:0000256" key="6">
    <source>
        <dbReference type="ARBA" id="ARBA00022989"/>
    </source>
</evidence>
<evidence type="ECO:0000256" key="3">
    <source>
        <dbReference type="ARBA" id="ARBA00022448"/>
    </source>
</evidence>
<proteinExistence type="inferred from homology"/>
<dbReference type="HOGENOM" id="CLU_016047_18_1_9"/>
<reference evidence="10 11" key="1">
    <citation type="journal article" date="2015" name="J. Biotechnol.">
        <title>Complete genome sequence of Paenibacillus beijingensis 7188(T) (=DSM 24997(T)), a novel rhizobacterium from jujube garden soil.</title>
        <authorList>
            <person name="Kwak Y."/>
            <person name="Shin J.H."/>
        </authorList>
    </citation>
    <scope>NUCLEOTIDE SEQUENCE [LARGE SCALE GENOMIC DNA]</scope>
    <source>
        <strain evidence="10 11">DSM 24997</strain>
    </source>
</reference>
<feature type="transmembrane region" description="Helical" evidence="8">
    <location>
        <begin position="66"/>
        <end position="88"/>
    </location>
</feature>
<feature type="transmembrane region" description="Helical" evidence="8">
    <location>
        <begin position="147"/>
        <end position="169"/>
    </location>
</feature>
<dbReference type="Gene3D" id="1.10.3720.10">
    <property type="entry name" value="MetI-like"/>
    <property type="match status" value="1"/>
</dbReference>
<dbReference type="CDD" id="cd06261">
    <property type="entry name" value="TM_PBP2"/>
    <property type="match status" value="1"/>
</dbReference>
<dbReference type="Proteomes" id="UP000032633">
    <property type="component" value="Chromosome"/>
</dbReference>
<evidence type="ECO:0000256" key="1">
    <source>
        <dbReference type="ARBA" id="ARBA00004651"/>
    </source>
</evidence>
<dbReference type="EMBL" id="CP011058">
    <property type="protein sequence ID" value="AJY74138.1"/>
    <property type="molecule type" value="Genomic_DNA"/>
</dbReference>
<evidence type="ECO:0000313" key="10">
    <source>
        <dbReference type="EMBL" id="AJY74138.1"/>
    </source>
</evidence>
<feature type="transmembrane region" description="Helical" evidence="8">
    <location>
        <begin position="246"/>
        <end position="266"/>
    </location>
</feature>
<feature type="transmembrane region" description="Helical" evidence="8">
    <location>
        <begin position="95"/>
        <end position="114"/>
    </location>
</feature>
<keyword evidence="4" id="KW-1003">Cell membrane</keyword>
<keyword evidence="11" id="KW-1185">Reference proteome</keyword>
<evidence type="ECO:0000256" key="8">
    <source>
        <dbReference type="RuleBase" id="RU363032"/>
    </source>
</evidence>
<evidence type="ECO:0000256" key="4">
    <source>
        <dbReference type="ARBA" id="ARBA00022475"/>
    </source>
</evidence>
<dbReference type="SUPFAM" id="SSF161098">
    <property type="entry name" value="MetI-like"/>
    <property type="match status" value="1"/>
</dbReference>
<keyword evidence="3 8" id="KW-0813">Transport</keyword>
<dbReference type="PATRIC" id="fig|1126833.4.peg.1195"/>
<evidence type="ECO:0000313" key="11">
    <source>
        <dbReference type="Proteomes" id="UP000032633"/>
    </source>
</evidence>
<evidence type="ECO:0000256" key="7">
    <source>
        <dbReference type="ARBA" id="ARBA00023136"/>
    </source>
</evidence>
<dbReference type="STRING" id="1126833.VN24_05405"/>
<sequence length="280" mass="30817">MNRNIVIGLIAAWVLLFILIPIGVMAAYSLWSVEDFKIVKKMSFRNYEEIFLNGTYLSVLWKTIRLSVFVGLLASLISYPLAVYIRYFGGRYKHFLYLAVLAPLLVGYLIRVYAWRSILSENGVINSILTMTGILAEPTDKLLFNSFSVVVTMLCIAIPFTFIPIYNAIEKIPAYLLNAAADLGASTRQTFITVLFPLSLPGLVTGFMFAFIAALGDYMTPSLVGGTSGIMIGNIVQSQFGNSFNWPLGSALAIIILIMTLLVIVVSQKLGDVKGVIEEG</sequence>
<accession>A0A0D5NGV7</accession>
<feature type="transmembrane region" description="Helical" evidence="8">
    <location>
        <begin position="7"/>
        <end position="31"/>
    </location>
</feature>
<comment type="similarity">
    <text evidence="2">Belongs to the binding-protein-dependent transport system permease family. CysTW subfamily.</text>
</comment>
<keyword evidence="7 8" id="KW-0472">Membrane</keyword>
<dbReference type="PANTHER" id="PTHR42929:SF1">
    <property type="entry name" value="INNER MEMBRANE ABC TRANSPORTER PERMEASE PROTEIN YDCU-RELATED"/>
    <property type="match status" value="1"/>
</dbReference>
<dbReference type="PROSITE" id="PS50928">
    <property type="entry name" value="ABC_TM1"/>
    <property type="match status" value="1"/>
</dbReference>
<dbReference type="KEGG" id="pbj:VN24_05405"/>
<dbReference type="GO" id="GO:0055085">
    <property type="term" value="P:transmembrane transport"/>
    <property type="evidence" value="ECO:0007669"/>
    <property type="project" value="InterPro"/>
</dbReference>
<feature type="domain" description="ABC transmembrane type-1" evidence="9">
    <location>
        <begin position="60"/>
        <end position="267"/>
    </location>
</feature>
<dbReference type="RefSeq" id="WP_045669574.1">
    <property type="nucleotide sequence ID" value="NZ_CP011058.1"/>
</dbReference>
<evidence type="ECO:0000259" key="9">
    <source>
        <dbReference type="PROSITE" id="PS50928"/>
    </source>
</evidence>
<dbReference type="OrthoDB" id="9807047at2"/>
<dbReference type="GO" id="GO:0005886">
    <property type="term" value="C:plasma membrane"/>
    <property type="evidence" value="ECO:0007669"/>
    <property type="project" value="UniProtKB-SubCell"/>
</dbReference>
<evidence type="ECO:0000256" key="5">
    <source>
        <dbReference type="ARBA" id="ARBA00022692"/>
    </source>
</evidence>
<protein>
    <recommendedName>
        <fullName evidence="9">ABC transmembrane type-1 domain-containing protein</fullName>
    </recommendedName>
</protein>
<dbReference type="InterPro" id="IPR000515">
    <property type="entry name" value="MetI-like"/>
</dbReference>
<gene>
    <name evidence="10" type="ORF">VN24_05405</name>
</gene>
<keyword evidence="5 8" id="KW-0812">Transmembrane</keyword>
<evidence type="ECO:0000256" key="2">
    <source>
        <dbReference type="ARBA" id="ARBA00007069"/>
    </source>
</evidence>
<dbReference type="InterPro" id="IPR035906">
    <property type="entry name" value="MetI-like_sf"/>
</dbReference>
<reference evidence="11" key="2">
    <citation type="submission" date="2015-03" db="EMBL/GenBank/DDBJ databases">
        <title>Genome sequence of Paenibacillus beijingensis strain DSM 24997T.</title>
        <authorList>
            <person name="Kwak Y."/>
            <person name="Shin J.-H."/>
        </authorList>
    </citation>
    <scope>NUCLEOTIDE SEQUENCE [LARGE SCALE GENOMIC DNA]</scope>
    <source>
        <strain evidence="11">DSM 24997</strain>
    </source>
</reference>
<dbReference type="Pfam" id="PF00528">
    <property type="entry name" value="BPD_transp_1"/>
    <property type="match status" value="1"/>
</dbReference>
<organism evidence="10 11">
    <name type="scientific">Paenibacillus beijingensis</name>
    <dbReference type="NCBI Taxonomy" id="1126833"/>
    <lineage>
        <taxon>Bacteria</taxon>
        <taxon>Bacillati</taxon>
        <taxon>Bacillota</taxon>
        <taxon>Bacilli</taxon>
        <taxon>Bacillales</taxon>
        <taxon>Paenibacillaceae</taxon>
        <taxon>Paenibacillus</taxon>
    </lineage>
</organism>
<dbReference type="AlphaFoldDB" id="A0A0D5NGV7"/>
<dbReference type="PANTHER" id="PTHR42929">
    <property type="entry name" value="INNER MEMBRANE ABC TRANSPORTER PERMEASE PROTEIN YDCU-RELATED-RELATED"/>
    <property type="match status" value="1"/>
</dbReference>
<feature type="transmembrane region" description="Helical" evidence="8">
    <location>
        <begin position="190"/>
        <end position="215"/>
    </location>
</feature>
<name>A0A0D5NGV7_9BACL</name>
<keyword evidence="6 8" id="KW-1133">Transmembrane helix</keyword>
<comment type="subcellular location">
    <subcellularLocation>
        <location evidence="1 8">Cell membrane</location>
        <topology evidence="1 8">Multi-pass membrane protein</topology>
    </subcellularLocation>
</comment>